<keyword evidence="3" id="KW-0233">DNA recombination</keyword>
<dbReference type="InterPro" id="IPR050639">
    <property type="entry name" value="SSR_resolvase"/>
</dbReference>
<evidence type="ECO:0000313" key="6">
    <source>
        <dbReference type="EMBL" id="QXV89725.1"/>
    </source>
</evidence>
<evidence type="ECO:0000256" key="1">
    <source>
        <dbReference type="ARBA" id="ARBA00009913"/>
    </source>
</evidence>
<evidence type="ECO:0000256" key="2">
    <source>
        <dbReference type="ARBA" id="ARBA00023125"/>
    </source>
</evidence>
<dbReference type="Gene3D" id="3.40.50.1390">
    <property type="entry name" value="Resolvase, N-terminal catalytic domain"/>
    <property type="match status" value="1"/>
</dbReference>
<sequence length="113" mass="12649">MVKHLESKGIGLKSLQESIDTTSSSGMLIFHLFGALAEFERNLTRERTQAGLQAARARGRKGGRPKTLSKDKQALAVQLYNEKKHTVAQICVLMGISRPTLYKYIESARLFKK</sequence>
<dbReference type="Pfam" id="PF00239">
    <property type="entry name" value="Resolvase"/>
    <property type="match status" value="1"/>
</dbReference>
<dbReference type="GO" id="GO:0003677">
    <property type="term" value="F:DNA binding"/>
    <property type="evidence" value="ECO:0007669"/>
    <property type="project" value="UniProtKB-KW"/>
</dbReference>
<dbReference type="InterPro" id="IPR009057">
    <property type="entry name" value="Homeodomain-like_sf"/>
</dbReference>
<dbReference type="InterPro" id="IPR006119">
    <property type="entry name" value="Resolv_N"/>
</dbReference>
<proteinExistence type="inferred from homology"/>
<dbReference type="AlphaFoldDB" id="A0A8F7KPB1"/>
<dbReference type="GO" id="GO:0000150">
    <property type="term" value="F:DNA strand exchange activity"/>
    <property type="evidence" value="ECO:0007669"/>
    <property type="project" value="InterPro"/>
</dbReference>
<dbReference type="PROSITE" id="PS51736">
    <property type="entry name" value="RECOMBINASES_3"/>
    <property type="match status" value="1"/>
</dbReference>
<evidence type="ECO:0000259" key="5">
    <source>
        <dbReference type="PROSITE" id="PS51736"/>
    </source>
</evidence>
<reference evidence="6" key="1">
    <citation type="journal article" date="2021" name="Antibiotics">
        <title>Emergence of Hybrid Resistance and Virulence Plasmids Harboring New Delhi Metallo-beta-Lactamase in Klebsiella pneumoniae in Russia.</title>
        <authorList>
            <person name="Starkova P."/>
            <person name="Lazareva I."/>
            <person name="Avdeeva A."/>
            <person name="Sulian O."/>
            <person name="Likholetova D."/>
            <person name="Ageevets V."/>
            <person name="Lebedeva M."/>
            <person name="Gostev V."/>
            <person name="Sopova J."/>
            <person name="Sidorenko S."/>
        </authorList>
    </citation>
    <scope>NUCLEOTIDE SEQUENCE</scope>
    <source>
        <plasmid evidence="6">phvKpST395_2024</plasmid>
    </source>
</reference>
<organism evidence="6">
    <name type="scientific">Klebsiella pneumoniae subsp. pneumoniae</name>
    <dbReference type="NCBI Taxonomy" id="72407"/>
    <lineage>
        <taxon>Bacteria</taxon>
        <taxon>Pseudomonadati</taxon>
        <taxon>Pseudomonadota</taxon>
        <taxon>Gammaproteobacteria</taxon>
        <taxon>Enterobacterales</taxon>
        <taxon>Enterobacteriaceae</taxon>
        <taxon>Klebsiella/Raoultella group</taxon>
        <taxon>Klebsiella</taxon>
        <taxon>Klebsiella pneumoniae complex</taxon>
    </lineage>
</organism>
<dbReference type="CDD" id="cd00569">
    <property type="entry name" value="HTH_Hin_like"/>
    <property type="match status" value="1"/>
</dbReference>
<comment type="similarity">
    <text evidence="1">Belongs to the site-specific recombinase resolvase family.</text>
</comment>
<feature type="region of interest" description="Disordered" evidence="4">
    <location>
        <begin position="50"/>
        <end position="69"/>
    </location>
</feature>
<dbReference type="EMBL" id="MW911667">
    <property type="protein sequence ID" value="QXV89725.1"/>
    <property type="molecule type" value="Genomic_DNA"/>
</dbReference>
<dbReference type="SUPFAM" id="SSF53041">
    <property type="entry name" value="Resolvase-like"/>
    <property type="match status" value="1"/>
</dbReference>
<dbReference type="PANTHER" id="PTHR30461">
    <property type="entry name" value="DNA-INVERTASE FROM LAMBDOID PROPHAGE"/>
    <property type="match status" value="1"/>
</dbReference>
<geneLocation type="plasmid" evidence="6">
    <name>phvKpST395_2024</name>
</geneLocation>
<dbReference type="RefSeq" id="WP_001695382.1">
    <property type="nucleotide sequence ID" value="NZ_CP079634.1"/>
</dbReference>
<keyword evidence="6" id="KW-0614">Plasmid</keyword>
<dbReference type="InterPro" id="IPR006120">
    <property type="entry name" value="Resolvase_HTH_dom"/>
</dbReference>
<dbReference type="PANTHER" id="PTHR30461:SF2">
    <property type="entry name" value="SERINE RECOMBINASE PINE-RELATED"/>
    <property type="match status" value="1"/>
</dbReference>
<dbReference type="Gene3D" id="1.10.10.60">
    <property type="entry name" value="Homeodomain-like"/>
    <property type="match status" value="1"/>
</dbReference>
<evidence type="ECO:0000256" key="3">
    <source>
        <dbReference type="ARBA" id="ARBA00023172"/>
    </source>
</evidence>
<name>A0A8F7KPB1_KLEPN</name>
<protein>
    <submittedName>
        <fullName evidence="6">DNA invertase</fullName>
    </submittedName>
</protein>
<feature type="domain" description="Resolvase/invertase-type recombinase catalytic" evidence="5">
    <location>
        <begin position="1"/>
        <end position="59"/>
    </location>
</feature>
<evidence type="ECO:0000256" key="4">
    <source>
        <dbReference type="SAM" id="MobiDB-lite"/>
    </source>
</evidence>
<dbReference type="InterPro" id="IPR036162">
    <property type="entry name" value="Resolvase-like_N_sf"/>
</dbReference>
<dbReference type="Pfam" id="PF02796">
    <property type="entry name" value="HTH_7"/>
    <property type="match status" value="1"/>
</dbReference>
<keyword evidence="2" id="KW-0238">DNA-binding</keyword>
<accession>A0A8F7KPB1</accession>
<dbReference type="SUPFAM" id="SSF46689">
    <property type="entry name" value="Homeodomain-like"/>
    <property type="match status" value="1"/>
</dbReference>